<evidence type="ECO:0000256" key="14">
    <source>
        <dbReference type="PROSITE-ProRule" id="PRU00134"/>
    </source>
</evidence>
<evidence type="ECO:0000256" key="1">
    <source>
        <dbReference type="ARBA" id="ARBA00004221"/>
    </source>
</evidence>
<feature type="compositionally biased region" description="Low complexity" evidence="15">
    <location>
        <begin position="169"/>
        <end position="181"/>
    </location>
</feature>
<keyword evidence="7" id="KW-0479">Metal-binding</keyword>
<feature type="domain" description="MYND-type" evidence="16">
    <location>
        <begin position="408"/>
        <end position="444"/>
    </location>
</feature>
<dbReference type="AlphaFoldDB" id="A0A1S3J888"/>
<dbReference type="PANTHER" id="PTHR13244:SF7">
    <property type="entry name" value="ZINC FINGER MYND DOMAIN-CONTAINING PROTEIN 10"/>
    <property type="match status" value="1"/>
</dbReference>
<accession>A0A1S3J888</accession>
<dbReference type="PROSITE" id="PS01360">
    <property type="entry name" value="ZF_MYND_1"/>
    <property type="match status" value="1"/>
</dbReference>
<evidence type="ECO:0000313" key="18">
    <source>
        <dbReference type="RefSeq" id="XP_013406074.1"/>
    </source>
</evidence>
<dbReference type="InterPro" id="IPR002893">
    <property type="entry name" value="Znf_MYND"/>
</dbReference>
<comment type="function">
    <text evidence="13">Plays a role in axonemal structure organization and motility. Involved in axonemal pre-assembly of inner and outer dynein arms (IDA and ODA, respectively) for proper axoneme building for cilia motility. May act by indirectly regulating transcription of dynein proteins.</text>
</comment>
<evidence type="ECO:0000256" key="8">
    <source>
        <dbReference type="ARBA" id="ARBA00022771"/>
    </source>
</evidence>
<dbReference type="GO" id="GO:0044458">
    <property type="term" value="P:motile cilium assembly"/>
    <property type="evidence" value="ECO:0007669"/>
    <property type="project" value="TreeGrafter"/>
</dbReference>
<dbReference type="FunFam" id="6.10.140.2220:FF:000009">
    <property type="entry name" value="Zinc finger MYND domain-containing protein 10"/>
    <property type="match status" value="1"/>
</dbReference>
<dbReference type="GO" id="GO:0120293">
    <property type="term" value="C:dynein axonemal particle"/>
    <property type="evidence" value="ECO:0007669"/>
    <property type="project" value="UniProtKB-SubCell"/>
</dbReference>
<dbReference type="PANTHER" id="PTHR13244">
    <property type="entry name" value="ZINC FINGER MYND DOMAIN CONTAINING PROTEIN 10"/>
    <property type="match status" value="1"/>
</dbReference>
<dbReference type="GO" id="GO:0034451">
    <property type="term" value="C:centriolar satellite"/>
    <property type="evidence" value="ECO:0007669"/>
    <property type="project" value="TreeGrafter"/>
</dbReference>
<dbReference type="STRING" id="7574.A0A1S3J888"/>
<name>A0A1S3J888_LINAN</name>
<evidence type="ECO:0000256" key="13">
    <source>
        <dbReference type="ARBA" id="ARBA00045527"/>
    </source>
</evidence>
<gene>
    <name evidence="18" type="primary">LOC106170648</name>
</gene>
<keyword evidence="11" id="KW-0206">Cytoskeleton</keyword>
<dbReference type="FunCoup" id="A0A1S3J888">
    <property type="interactions" value="49"/>
</dbReference>
<evidence type="ECO:0000259" key="16">
    <source>
        <dbReference type="PROSITE" id="PS50865"/>
    </source>
</evidence>
<evidence type="ECO:0000256" key="9">
    <source>
        <dbReference type="ARBA" id="ARBA00022833"/>
    </source>
</evidence>
<evidence type="ECO:0000256" key="12">
    <source>
        <dbReference type="ARBA" id="ARBA00024190"/>
    </source>
</evidence>
<protein>
    <recommendedName>
        <fullName evidence="4">Zinc finger MYND domain-containing protein 10</fullName>
    </recommendedName>
</protein>
<comment type="subcellular location">
    <subcellularLocation>
        <location evidence="1">Apical cell membrane</location>
    </subcellularLocation>
    <subcellularLocation>
        <location evidence="2">Cytoplasm</location>
        <location evidence="2">Cytoskeleton</location>
        <location evidence="2">Microtubule organizing center</location>
        <location evidence="2">Centrosome</location>
    </subcellularLocation>
    <subcellularLocation>
        <location evidence="12">Dynein axonemal particle</location>
    </subcellularLocation>
</comment>
<evidence type="ECO:0000256" key="10">
    <source>
        <dbReference type="ARBA" id="ARBA00023136"/>
    </source>
</evidence>
<keyword evidence="9" id="KW-0862">Zinc</keyword>
<keyword evidence="6" id="KW-0963">Cytoplasm</keyword>
<evidence type="ECO:0000256" key="15">
    <source>
        <dbReference type="SAM" id="MobiDB-lite"/>
    </source>
</evidence>
<dbReference type="GO" id="GO:0036159">
    <property type="term" value="P:inner dynein arm assembly"/>
    <property type="evidence" value="ECO:0007669"/>
    <property type="project" value="TreeGrafter"/>
</dbReference>
<keyword evidence="5" id="KW-1003">Cell membrane</keyword>
<dbReference type="GO" id="GO:0008270">
    <property type="term" value="F:zinc ion binding"/>
    <property type="evidence" value="ECO:0007669"/>
    <property type="project" value="UniProtKB-KW"/>
</dbReference>
<evidence type="ECO:0000313" key="17">
    <source>
        <dbReference type="Proteomes" id="UP000085678"/>
    </source>
</evidence>
<dbReference type="InParanoid" id="A0A1S3J888"/>
<keyword evidence="10" id="KW-0472">Membrane</keyword>
<dbReference type="SUPFAM" id="SSF144232">
    <property type="entry name" value="HIT/MYND zinc finger-like"/>
    <property type="match status" value="1"/>
</dbReference>
<sequence>MATGEGQVLMSVEAEAYIDALEPFDVKDIGSQKWSMHHEYIEKLNMQAVMNASAQEDEFVKEFFITAGKIPVLIYEVIATEIWKQKVFPELIEMNFDPKISFPIYMVLYHEATIINLLETIMYHKDACESAEESILDLLDYCYRKLTTLIAKSEESDEDDDDDDEEVDALSAANSSPSSSATIGELQKQNKTLDFDICIKSVSVLRYIIDNLSSLPLSVMQRLLNTHDVPILLVQLVENPPWTKRKHGKLKKYVDNKWQEVSYGDSLKLTKIEGQMWIALFQLLMNQDCQQKYDLSSYRKNVIIKLRSYLTEVVLDQMPVLSELQRFLEHLSMMDPPPAKKDLVLEQIPEIREKILTQYEGKWKKLAKKQSQTYFNPSKASLRDQAKRWVDTYNFDVLESLITEPPKCAVCGADAAKRCSRCQNEWYCRRECQVGHWKKHKAACDLLYDSLQKLKETEGSGKEQTS</sequence>
<feature type="compositionally biased region" description="Acidic residues" evidence="15">
    <location>
        <begin position="155"/>
        <end position="168"/>
    </location>
</feature>
<evidence type="ECO:0000256" key="5">
    <source>
        <dbReference type="ARBA" id="ARBA00022475"/>
    </source>
</evidence>
<dbReference type="GO" id="GO:0036158">
    <property type="term" value="P:outer dynein arm assembly"/>
    <property type="evidence" value="ECO:0007669"/>
    <property type="project" value="TreeGrafter"/>
</dbReference>
<dbReference type="InterPro" id="IPR052298">
    <property type="entry name" value="ZMYND10"/>
</dbReference>
<evidence type="ECO:0000256" key="3">
    <source>
        <dbReference type="ARBA" id="ARBA00005373"/>
    </source>
</evidence>
<organism evidence="17 18">
    <name type="scientific">Lingula anatina</name>
    <name type="common">Brachiopod</name>
    <name type="synonym">Lingula unguis</name>
    <dbReference type="NCBI Taxonomy" id="7574"/>
    <lineage>
        <taxon>Eukaryota</taxon>
        <taxon>Metazoa</taxon>
        <taxon>Spiralia</taxon>
        <taxon>Lophotrochozoa</taxon>
        <taxon>Brachiopoda</taxon>
        <taxon>Linguliformea</taxon>
        <taxon>Lingulata</taxon>
        <taxon>Lingulida</taxon>
        <taxon>Linguloidea</taxon>
        <taxon>Lingulidae</taxon>
        <taxon>Lingula</taxon>
    </lineage>
</organism>
<reference evidence="18" key="1">
    <citation type="submission" date="2025-08" db="UniProtKB">
        <authorList>
            <consortium name="RefSeq"/>
        </authorList>
    </citation>
    <scope>IDENTIFICATION</scope>
    <source>
        <tissue evidence="18">Gonads</tissue>
    </source>
</reference>
<evidence type="ECO:0000256" key="4">
    <source>
        <dbReference type="ARBA" id="ARBA00016317"/>
    </source>
</evidence>
<evidence type="ECO:0000256" key="6">
    <source>
        <dbReference type="ARBA" id="ARBA00022490"/>
    </source>
</evidence>
<dbReference type="Pfam" id="PF01753">
    <property type="entry name" value="zf-MYND"/>
    <property type="match status" value="1"/>
</dbReference>
<keyword evidence="17" id="KW-1185">Reference proteome</keyword>
<dbReference type="KEGG" id="lak:106170648"/>
<evidence type="ECO:0000256" key="7">
    <source>
        <dbReference type="ARBA" id="ARBA00022723"/>
    </source>
</evidence>
<proteinExistence type="inferred from homology"/>
<evidence type="ECO:0000256" key="11">
    <source>
        <dbReference type="ARBA" id="ARBA00023212"/>
    </source>
</evidence>
<keyword evidence="8 14" id="KW-0863">Zinc-finger</keyword>
<comment type="similarity">
    <text evidence="3">Belongs to the ZMYND10 family.</text>
</comment>
<dbReference type="OrthoDB" id="432970at2759"/>
<evidence type="ECO:0000256" key="2">
    <source>
        <dbReference type="ARBA" id="ARBA00004300"/>
    </source>
</evidence>
<dbReference type="GO" id="GO:0016324">
    <property type="term" value="C:apical plasma membrane"/>
    <property type="evidence" value="ECO:0007669"/>
    <property type="project" value="UniProtKB-SubCell"/>
</dbReference>
<dbReference type="GeneID" id="106170648"/>
<dbReference type="PROSITE" id="PS50865">
    <property type="entry name" value="ZF_MYND_2"/>
    <property type="match status" value="1"/>
</dbReference>
<feature type="region of interest" description="Disordered" evidence="15">
    <location>
        <begin position="154"/>
        <end position="183"/>
    </location>
</feature>
<dbReference type="Gene3D" id="6.10.140.2220">
    <property type="match status" value="1"/>
</dbReference>
<dbReference type="RefSeq" id="XP_013406074.1">
    <property type="nucleotide sequence ID" value="XM_013550620.2"/>
</dbReference>
<dbReference type="Proteomes" id="UP000085678">
    <property type="component" value="Unplaced"/>
</dbReference>